<dbReference type="Pfam" id="PF01853">
    <property type="entry name" value="MOZ_SAS"/>
    <property type="match status" value="1"/>
</dbReference>
<evidence type="ECO:0000256" key="2">
    <source>
        <dbReference type="ARBA" id="ARBA00004123"/>
    </source>
</evidence>
<evidence type="ECO:0000256" key="26">
    <source>
        <dbReference type="SAM" id="MobiDB-lite"/>
    </source>
</evidence>
<evidence type="ECO:0000256" key="15">
    <source>
        <dbReference type="ARBA" id="ARBA00023159"/>
    </source>
</evidence>
<feature type="active site" description="Proton donor/acceptor" evidence="24">
    <location>
        <position position="382"/>
    </location>
</feature>
<dbReference type="Gene3D" id="1.10.10.10">
    <property type="entry name" value="Winged helix-like DNA-binding domain superfamily/Winged helix DNA-binding domain"/>
    <property type="match status" value="1"/>
</dbReference>
<dbReference type="InterPro" id="IPR016181">
    <property type="entry name" value="Acyl_CoA_acyltransferase"/>
</dbReference>
<dbReference type="eggNOG" id="KOG0023">
    <property type="taxonomic scope" value="Eukaryota"/>
</dbReference>
<dbReference type="STRING" id="1097556.R4XA70"/>
<protein>
    <recommendedName>
        <fullName evidence="5">histone acetyltransferase</fullName>
        <ecNumber evidence="5">2.3.1.48</ecNumber>
    </recommendedName>
</protein>
<dbReference type="GO" id="GO:0003682">
    <property type="term" value="F:chromatin binding"/>
    <property type="evidence" value="ECO:0007669"/>
    <property type="project" value="TreeGrafter"/>
</dbReference>
<dbReference type="Pfam" id="PF11717">
    <property type="entry name" value="Tudor-knot"/>
    <property type="match status" value="1"/>
</dbReference>
<dbReference type="Pfam" id="PF17772">
    <property type="entry name" value="zf-MYST"/>
    <property type="match status" value="1"/>
</dbReference>
<evidence type="ECO:0000256" key="21">
    <source>
        <dbReference type="ARBA" id="ARBA00047752"/>
    </source>
</evidence>
<dbReference type="PROSITE" id="PS51726">
    <property type="entry name" value="MYST_HAT"/>
    <property type="match status" value="1"/>
</dbReference>
<dbReference type="SUPFAM" id="SSF51735">
    <property type="entry name" value="NAD(P)-binding Rossmann-fold domains"/>
    <property type="match status" value="1"/>
</dbReference>
<name>R4XA70_TAPDE</name>
<dbReference type="InterPro" id="IPR013154">
    <property type="entry name" value="ADH-like_N"/>
</dbReference>
<dbReference type="SMART" id="SM00298">
    <property type="entry name" value="CHROMO"/>
    <property type="match status" value="1"/>
</dbReference>
<dbReference type="InterPro" id="IPR002717">
    <property type="entry name" value="HAT_MYST-type"/>
</dbReference>
<dbReference type="GO" id="GO:0106226">
    <property type="term" value="F:peptide 2-hydroxyisobutyryltransferase activity"/>
    <property type="evidence" value="ECO:0007669"/>
    <property type="project" value="RHEA"/>
</dbReference>
<dbReference type="PROSITE" id="PS00059">
    <property type="entry name" value="ADH_ZINC"/>
    <property type="match status" value="1"/>
</dbReference>
<feature type="region of interest" description="Disordered" evidence="26">
    <location>
        <begin position="1"/>
        <end position="25"/>
    </location>
</feature>
<dbReference type="InterPro" id="IPR011032">
    <property type="entry name" value="GroES-like_sf"/>
</dbReference>
<feature type="compositionally biased region" description="Polar residues" evidence="26">
    <location>
        <begin position="108"/>
        <end position="124"/>
    </location>
</feature>
<keyword evidence="8" id="KW-0227">DNA damage</keyword>
<dbReference type="Gene3D" id="3.40.630.30">
    <property type="match status" value="1"/>
</dbReference>
<keyword evidence="17" id="KW-0234">DNA repair</keyword>
<dbReference type="InterPro" id="IPR000953">
    <property type="entry name" value="Chromo/chromo_shadow_dom"/>
</dbReference>
<comment type="catalytic activity">
    <reaction evidence="22">
        <text>L-lysyl-[protein] + acetyl-CoA = N(6)-acetyl-L-lysyl-[protein] + CoA + H(+)</text>
        <dbReference type="Rhea" id="RHEA:45948"/>
        <dbReference type="Rhea" id="RHEA-COMP:9752"/>
        <dbReference type="Rhea" id="RHEA-COMP:10731"/>
        <dbReference type="ChEBI" id="CHEBI:15378"/>
        <dbReference type="ChEBI" id="CHEBI:29969"/>
        <dbReference type="ChEBI" id="CHEBI:57287"/>
        <dbReference type="ChEBI" id="CHEBI:57288"/>
        <dbReference type="ChEBI" id="CHEBI:61930"/>
    </reaction>
    <physiologicalReaction direction="left-to-right" evidence="22">
        <dbReference type="Rhea" id="RHEA:45949"/>
    </physiologicalReaction>
</comment>
<evidence type="ECO:0000256" key="12">
    <source>
        <dbReference type="ARBA" id="ARBA00023002"/>
    </source>
</evidence>
<dbReference type="Gene3D" id="3.30.60.60">
    <property type="entry name" value="N-acetyl transferase-like"/>
    <property type="match status" value="1"/>
</dbReference>
<evidence type="ECO:0000256" key="1">
    <source>
        <dbReference type="ARBA" id="ARBA00001947"/>
    </source>
</evidence>
<evidence type="ECO:0000256" key="18">
    <source>
        <dbReference type="ARBA" id="ARBA00023242"/>
    </source>
</evidence>
<dbReference type="InterPro" id="IPR016197">
    <property type="entry name" value="Chromo-like_dom_sf"/>
</dbReference>
<dbReference type="Gene3D" id="3.40.50.720">
    <property type="entry name" value="NAD(P)-binding Rossmann-like Domain"/>
    <property type="match status" value="1"/>
</dbReference>
<evidence type="ECO:0000313" key="28">
    <source>
        <dbReference type="EMBL" id="CCG81169.1"/>
    </source>
</evidence>
<keyword evidence="14" id="KW-0520">NAD</keyword>
<dbReference type="PANTHER" id="PTHR10615">
    <property type="entry name" value="HISTONE ACETYLTRANSFERASE"/>
    <property type="match status" value="1"/>
</dbReference>
<dbReference type="SMART" id="SM00829">
    <property type="entry name" value="PKS_ER"/>
    <property type="match status" value="1"/>
</dbReference>
<dbReference type="GO" id="GO:0006281">
    <property type="term" value="P:DNA repair"/>
    <property type="evidence" value="ECO:0007669"/>
    <property type="project" value="UniProtKB-KW"/>
</dbReference>
<dbReference type="eggNOG" id="KOG2747">
    <property type="taxonomic scope" value="Eukaryota"/>
</dbReference>
<keyword evidence="18" id="KW-0539">Nucleus</keyword>
<dbReference type="Pfam" id="PF00107">
    <property type="entry name" value="ADH_zinc_N"/>
    <property type="match status" value="1"/>
</dbReference>
<organism evidence="28 29">
    <name type="scientific">Taphrina deformans (strain PYCC 5710 / ATCC 11124 / CBS 356.35 / IMI 108563 / JCM 9778 / NBRC 8474)</name>
    <name type="common">Peach leaf curl fungus</name>
    <name type="synonym">Lalaria deformans</name>
    <dbReference type="NCBI Taxonomy" id="1097556"/>
    <lineage>
        <taxon>Eukaryota</taxon>
        <taxon>Fungi</taxon>
        <taxon>Dikarya</taxon>
        <taxon>Ascomycota</taxon>
        <taxon>Taphrinomycotina</taxon>
        <taxon>Taphrinomycetes</taxon>
        <taxon>Taphrinales</taxon>
        <taxon>Taphrinaceae</taxon>
        <taxon>Taphrina</taxon>
    </lineage>
</organism>
<evidence type="ECO:0000256" key="25">
    <source>
        <dbReference type="RuleBase" id="RU361277"/>
    </source>
</evidence>
<dbReference type="CDD" id="cd04301">
    <property type="entry name" value="NAT_SF"/>
    <property type="match status" value="1"/>
</dbReference>
<keyword evidence="9 25" id="KW-0862">Zinc</keyword>
<feature type="compositionally biased region" description="Acidic residues" evidence="26">
    <location>
        <begin position="155"/>
        <end position="172"/>
    </location>
</feature>
<evidence type="ECO:0000256" key="14">
    <source>
        <dbReference type="ARBA" id="ARBA00023027"/>
    </source>
</evidence>
<dbReference type="Pfam" id="PF08240">
    <property type="entry name" value="ADH_N"/>
    <property type="match status" value="1"/>
</dbReference>
<dbReference type="Proteomes" id="UP000013776">
    <property type="component" value="Unassembled WGS sequence"/>
</dbReference>
<dbReference type="InterPro" id="IPR013149">
    <property type="entry name" value="ADH-like_C"/>
</dbReference>
<dbReference type="SUPFAM" id="SSF54160">
    <property type="entry name" value="Chromo domain-like"/>
    <property type="match status" value="1"/>
</dbReference>
<dbReference type="Gene3D" id="2.30.30.140">
    <property type="match status" value="1"/>
</dbReference>
<feature type="compositionally biased region" description="Polar residues" evidence="26">
    <location>
        <begin position="14"/>
        <end position="25"/>
    </location>
</feature>
<evidence type="ECO:0000256" key="8">
    <source>
        <dbReference type="ARBA" id="ARBA00022763"/>
    </source>
</evidence>
<accession>R4XA70</accession>
<dbReference type="AlphaFoldDB" id="R4XA70"/>
<keyword evidence="15" id="KW-0010">Activator</keyword>
<dbReference type="SUPFAM" id="SSF55729">
    <property type="entry name" value="Acyl-CoA N-acyltransferases (Nat)"/>
    <property type="match status" value="1"/>
</dbReference>
<dbReference type="GO" id="GO:0008270">
    <property type="term" value="F:zinc ion binding"/>
    <property type="evidence" value="ECO:0007669"/>
    <property type="project" value="InterPro"/>
</dbReference>
<comment type="similarity">
    <text evidence="3 25">Belongs to the zinc-containing alcohol dehydrogenase family.</text>
</comment>
<dbReference type="GO" id="GO:0140064">
    <property type="term" value="F:peptide crotonyltransferase activity"/>
    <property type="evidence" value="ECO:0007669"/>
    <property type="project" value="RHEA"/>
</dbReference>
<evidence type="ECO:0000256" key="5">
    <source>
        <dbReference type="ARBA" id="ARBA00013184"/>
    </source>
</evidence>
<comment type="function">
    <text evidence="19">Catalytic component of the NuA4 histone acetyltransferase (HAT) complex which is involved in epigenetic transcriptional activation of selected genes principally by acetylation of nucleosomal histones H4, H3, H2B, H2A and H2A variant H2A.Z. Acetylates histone H4 to form H4K5ac, H4K8ac, H4K12ac and H4K16ac, histone H3 to form H3K14ac, and histone H2A to form H2AK4ac and H2AK7ac. The NuA4 complex is involved in the DNA damage response and is required for chromosome segregation. The NuA4 complex plays a direct role in repair of DNA double-strand breaks (DSBs) through homologous recombination. Recruitment to promoters depends on H3K4me. Also acetylates non-histone proteins. In addition to protein acetyltransferase, can use different acyl-CoA substrates, such as 2-hydroxyisobutanoyl-CoA (2-hydroxyisobutyryl-CoA) or (2E)-butenoyl-CoA (crotonyl-CoA), and is able to mediate protein 2-hydroxyisobutyrylation and crotonylation, respectively.</text>
</comment>
<evidence type="ECO:0000256" key="19">
    <source>
        <dbReference type="ARBA" id="ARBA00045805"/>
    </source>
</evidence>
<comment type="subcellular location">
    <subcellularLocation>
        <location evidence="2">Nucleus</location>
    </subcellularLocation>
</comment>
<dbReference type="InterPro" id="IPR002328">
    <property type="entry name" value="ADH_Zn_CS"/>
</dbReference>
<evidence type="ECO:0000256" key="16">
    <source>
        <dbReference type="ARBA" id="ARBA00023163"/>
    </source>
</evidence>
<sequence>MPAREAASRADTPASDTVSGVSTPQKAGFATTLRVGCTISALAPDKEYRNAEIRSIQTRNGEPQFYVHFQDYNKRLDEWISLARIDQNKPPEWPKTVEKKKLGPAQKTPASTARPTTSQKSIKTVANKRPKTSQDSTPGPAEKGRKGKAGGKAVDEEDEDKDSNGDELDLVESSDPNSGAAPVSKEQEIDNLRTGGSMTQNIHEVSRVKNFDKIQIGKYQVDAWYFSPWPIELTTNDLLYICEFCFSFFGSEKQFSRHKAKCTLHHPPGNEIYRDPTVSFFEIDGRRQRVWCRNLCLLSKAFLDHKTLHFDVDPFLFYCMCTRDENGFHLVGYFSKEKESADGYNVACILTLPQYQRAGWGRLLIQFSYELSKREGKNGSPEKPLSDLGLLSYRAYWAETLVDIILTNSTEVTIDELANRTSMTTQDVLHTLQNLSMLKYHKGSHIIYVNEETVEEYEKWKKKRKRSIEPEGLAQWKAPQSRGDLFGSKIMGGNKAAVYSKPGENAIEIRDNDIPEPASGQVLVQFSHSGVCHSDLHLMQHDWEWMNAAIIPGRVGGHEGVGKVVKLGANVTNLKEGQSVGVKWLARVCLSCNDCLANRDAYCAAQDVSGGTVDGTFQQYSVQDSQYVTPIPDGLDPAEASVILCAGVTIYAAIKKAGLNHGDWLAIAGAGGGLGHLGIQYAKAMGLRVIAIDGGAGKNELCKKLGADVFVDFQKQDVIQAVTEASDGQGAHGVVVANAAPASYKIACSLVRSGGIVVCVGIPGRAAPIDVDANLVILKDIRLRGSAVGTRSEVLEALAFSSRGSVKPIIKVRKLEELQTIFEEMKQGDISGRMVVEITA</sequence>
<evidence type="ECO:0000256" key="9">
    <source>
        <dbReference type="ARBA" id="ARBA00022833"/>
    </source>
</evidence>
<dbReference type="FunFam" id="1.10.10.10:FF:000022">
    <property type="entry name" value="Histone acetyltransferase"/>
    <property type="match status" value="1"/>
</dbReference>
<dbReference type="GO" id="GO:0006357">
    <property type="term" value="P:regulation of transcription by RNA polymerase II"/>
    <property type="evidence" value="ECO:0007669"/>
    <property type="project" value="TreeGrafter"/>
</dbReference>
<dbReference type="GO" id="GO:0003712">
    <property type="term" value="F:transcription coregulator activity"/>
    <property type="evidence" value="ECO:0007669"/>
    <property type="project" value="TreeGrafter"/>
</dbReference>
<evidence type="ECO:0000256" key="10">
    <source>
        <dbReference type="ARBA" id="ARBA00022853"/>
    </source>
</evidence>
<dbReference type="InterPro" id="IPR025995">
    <property type="entry name" value="Tudor-knot"/>
</dbReference>
<dbReference type="InterPro" id="IPR040706">
    <property type="entry name" value="Zf-MYST"/>
</dbReference>
<dbReference type="InterPro" id="IPR020843">
    <property type="entry name" value="ER"/>
</dbReference>
<dbReference type="FunFam" id="3.30.60.60:FF:000001">
    <property type="entry name" value="Histone acetyltransferase"/>
    <property type="match status" value="1"/>
</dbReference>
<comment type="catalytic activity">
    <reaction evidence="20">
        <text>2-hydroxyisobutanoyl-CoA + L-lysyl-[protein] = N(6)-(2-hydroxyisobutanoyl)-L-lysyl-[protein] + CoA + H(+)</text>
        <dbReference type="Rhea" id="RHEA:24180"/>
        <dbReference type="Rhea" id="RHEA-COMP:9752"/>
        <dbReference type="Rhea" id="RHEA-COMP:15921"/>
        <dbReference type="ChEBI" id="CHEBI:15378"/>
        <dbReference type="ChEBI" id="CHEBI:29969"/>
        <dbReference type="ChEBI" id="CHEBI:57287"/>
        <dbReference type="ChEBI" id="CHEBI:131780"/>
        <dbReference type="ChEBI" id="CHEBI:144968"/>
    </reaction>
    <physiologicalReaction direction="left-to-right" evidence="20">
        <dbReference type="Rhea" id="RHEA:24181"/>
    </physiologicalReaction>
</comment>
<dbReference type="GO" id="GO:0016491">
    <property type="term" value="F:oxidoreductase activity"/>
    <property type="evidence" value="ECO:0007669"/>
    <property type="project" value="UniProtKB-KW"/>
</dbReference>
<proteinExistence type="inferred from homology"/>
<dbReference type="PANTHER" id="PTHR10615:SF218">
    <property type="entry name" value="HISTONE ACETYLTRANSFERASE ESA1"/>
    <property type="match status" value="1"/>
</dbReference>
<dbReference type="EMBL" id="CAHR02000029">
    <property type="protein sequence ID" value="CCG81169.1"/>
    <property type="molecule type" value="Genomic_DNA"/>
</dbReference>
<comment type="catalytic activity">
    <reaction evidence="21">
        <text>(2E)-butenoyl-CoA + L-lysyl-[protein] = N(6)-(2E)-butenoyl-L-lysyl-[protein] + CoA + H(+)</text>
        <dbReference type="Rhea" id="RHEA:53908"/>
        <dbReference type="Rhea" id="RHEA-COMP:9752"/>
        <dbReference type="Rhea" id="RHEA-COMP:13707"/>
        <dbReference type="ChEBI" id="CHEBI:15378"/>
        <dbReference type="ChEBI" id="CHEBI:29969"/>
        <dbReference type="ChEBI" id="CHEBI:57287"/>
        <dbReference type="ChEBI" id="CHEBI:57332"/>
        <dbReference type="ChEBI" id="CHEBI:137954"/>
    </reaction>
    <physiologicalReaction direction="left-to-right" evidence="21">
        <dbReference type="Rhea" id="RHEA:53909"/>
    </physiologicalReaction>
</comment>
<keyword evidence="12" id="KW-0560">Oxidoreductase</keyword>
<comment type="cofactor">
    <cofactor evidence="1 25">
        <name>Zn(2+)</name>
        <dbReference type="ChEBI" id="CHEBI:29105"/>
    </cofactor>
</comment>
<evidence type="ECO:0000256" key="7">
    <source>
        <dbReference type="ARBA" id="ARBA00022723"/>
    </source>
</evidence>
<feature type="domain" description="MYST-type HAT" evidence="27">
    <location>
        <begin position="206"/>
        <end position="478"/>
    </location>
</feature>
<gene>
    <name evidence="28" type="ORF">TAPDE_000882</name>
</gene>
<reference evidence="28 29" key="1">
    <citation type="journal article" date="2013" name="MBio">
        <title>Genome sequencing of the plant pathogen Taphrina deformans, the causal agent of peach leaf curl.</title>
        <authorList>
            <person name="Cisse O.H."/>
            <person name="Almeida J.M.G.C.F."/>
            <person name="Fonseca A."/>
            <person name="Kumar A.A."/>
            <person name="Salojaervi J."/>
            <person name="Overmyer K."/>
            <person name="Hauser P.M."/>
            <person name="Pagni M."/>
        </authorList>
    </citation>
    <scope>NUCLEOTIDE SEQUENCE [LARGE SCALE GENOMIC DNA]</scope>
    <source>
        <strain evidence="29">PYCC 5710 / ATCC 11124 / CBS 356.35 / IMI 108563 / JCM 9778 / NBRC 8474</strain>
    </source>
</reference>
<dbReference type="InterPro" id="IPR050603">
    <property type="entry name" value="MYST_HAT"/>
</dbReference>
<dbReference type="FunFam" id="3.40.630.30:FF:000002">
    <property type="entry name" value="Histone acetyltransferase"/>
    <property type="match status" value="1"/>
</dbReference>
<dbReference type="VEuPathDB" id="FungiDB:TAPDE_000882"/>
<dbReference type="InterPro" id="IPR036388">
    <property type="entry name" value="WH-like_DNA-bd_sf"/>
</dbReference>
<evidence type="ECO:0000256" key="20">
    <source>
        <dbReference type="ARBA" id="ARBA00047557"/>
    </source>
</evidence>
<dbReference type="CDD" id="cd08297">
    <property type="entry name" value="CAD3"/>
    <property type="match status" value="1"/>
</dbReference>
<evidence type="ECO:0000256" key="11">
    <source>
        <dbReference type="ARBA" id="ARBA00022990"/>
    </source>
</evidence>
<keyword evidence="6" id="KW-0808">Transferase</keyword>
<evidence type="ECO:0000256" key="3">
    <source>
        <dbReference type="ARBA" id="ARBA00008072"/>
    </source>
</evidence>
<keyword evidence="29" id="KW-1185">Reference proteome</keyword>
<dbReference type="SUPFAM" id="SSF50129">
    <property type="entry name" value="GroES-like"/>
    <property type="match status" value="1"/>
</dbReference>
<dbReference type="OrthoDB" id="787137at2759"/>
<evidence type="ECO:0000259" key="27">
    <source>
        <dbReference type="PROSITE" id="PS51726"/>
    </source>
</evidence>
<evidence type="ECO:0000256" key="24">
    <source>
        <dbReference type="PIRSR" id="PIRSR602717-51"/>
    </source>
</evidence>
<dbReference type="GO" id="GO:0000785">
    <property type="term" value="C:chromatin"/>
    <property type="evidence" value="ECO:0007669"/>
    <property type="project" value="TreeGrafter"/>
</dbReference>
<evidence type="ECO:0000256" key="17">
    <source>
        <dbReference type="ARBA" id="ARBA00023204"/>
    </source>
</evidence>
<comment type="caution">
    <text evidence="28">The sequence shown here is derived from an EMBL/GenBank/DDBJ whole genome shotgun (WGS) entry which is preliminary data.</text>
</comment>
<evidence type="ECO:0000256" key="23">
    <source>
        <dbReference type="ARBA" id="ARBA00048940"/>
    </source>
</evidence>
<dbReference type="FunFam" id="3.40.50.720:FF:000039">
    <property type="entry name" value="Alcohol dehydrogenase AdhP"/>
    <property type="match status" value="1"/>
</dbReference>
<dbReference type="EC" id="2.3.1.48" evidence="5"/>
<comment type="catalytic activity">
    <reaction evidence="23">
        <text>L-lysyl-[histone] + acetyl-CoA = N(6)-acetyl-L-lysyl-[histone] + CoA + H(+)</text>
        <dbReference type="Rhea" id="RHEA:21992"/>
        <dbReference type="Rhea" id="RHEA-COMP:9845"/>
        <dbReference type="Rhea" id="RHEA-COMP:11338"/>
        <dbReference type="ChEBI" id="CHEBI:15378"/>
        <dbReference type="ChEBI" id="CHEBI:29969"/>
        <dbReference type="ChEBI" id="CHEBI:57287"/>
        <dbReference type="ChEBI" id="CHEBI:57288"/>
        <dbReference type="ChEBI" id="CHEBI:61930"/>
        <dbReference type="EC" id="2.3.1.48"/>
    </reaction>
    <physiologicalReaction direction="left-to-right" evidence="23">
        <dbReference type="Rhea" id="RHEA:21993"/>
    </physiologicalReaction>
</comment>
<evidence type="ECO:0000313" key="29">
    <source>
        <dbReference type="Proteomes" id="UP000013776"/>
    </source>
</evidence>
<keyword evidence="7 25" id="KW-0479">Metal-binding</keyword>
<keyword evidence="13" id="KW-0805">Transcription regulation</keyword>
<dbReference type="GO" id="GO:0005634">
    <property type="term" value="C:nucleus"/>
    <property type="evidence" value="ECO:0007669"/>
    <property type="project" value="UniProtKB-SubCell"/>
</dbReference>
<comment type="similarity">
    <text evidence="4">Belongs to the MYST (SAS/MOZ) family.</text>
</comment>
<evidence type="ECO:0000256" key="22">
    <source>
        <dbReference type="ARBA" id="ARBA00047787"/>
    </source>
</evidence>
<dbReference type="GO" id="GO:0004402">
    <property type="term" value="F:histone acetyltransferase activity"/>
    <property type="evidence" value="ECO:0007669"/>
    <property type="project" value="InterPro"/>
</dbReference>
<dbReference type="InterPro" id="IPR036291">
    <property type="entry name" value="NAD(P)-bd_dom_sf"/>
</dbReference>
<keyword evidence="10" id="KW-0156">Chromatin regulator</keyword>
<evidence type="ECO:0000256" key="4">
    <source>
        <dbReference type="ARBA" id="ARBA00010107"/>
    </source>
</evidence>
<keyword evidence="11" id="KW-0007">Acetylation</keyword>
<keyword evidence="16" id="KW-0804">Transcription</keyword>
<evidence type="ECO:0000256" key="13">
    <source>
        <dbReference type="ARBA" id="ARBA00023015"/>
    </source>
</evidence>
<dbReference type="Gene3D" id="3.90.180.10">
    <property type="entry name" value="Medium-chain alcohol dehydrogenases, catalytic domain"/>
    <property type="match status" value="1"/>
</dbReference>
<feature type="region of interest" description="Disordered" evidence="26">
    <location>
        <begin position="89"/>
        <end position="196"/>
    </location>
</feature>
<evidence type="ECO:0000256" key="6">
    <source>
        <dbReference type="ARBA" id="ARBA00022679"/>
    </source>
</evidence>